<gene>
    <name evidence="2" type="ORF">D4739_11140</name>
</gene>
<evidence type="ECO:0000313" key="2">
    <source>
        <dbReference type="EMBL" id="RJS46714.1"/>
    </source>
</evidence>
<name>A0A3A5HFA6_9ACTN</name>
<feature type="transmembrane region" description="Helical" evidence="1">
    <location>
        <begin position="80"/>
        <end position="98"/>
    </location>
</feature>
<feature type="transmembrane region" description="Helical" evidence="1">
    <location>
        <begin position="183"/>
        <end position="207"/>
    </location>
</feature>
<keyword evidence="1" id="KW-1133">Transmembrane helix</keyword>
<feature type="transmembrane region" description="Helical" evidence="1">
    <location>
        <begin position="149"/>
        <end position="171"/>
    </location>
</feature>
<feature type="transmembrane region" description="Helical" evidence="1">
    <location>
        <begin position="349"/>
        <end position="370"/>
    </location>
</feature>
<dbReference type="InterPro" id="IPR018750">
    <property type="entry name" value="DUF2306_membrane"/>
</dbReference>
<protein>
    <submittedName>
        <fullName evidence="2">DUF2306 domain-containing protein</fullName>
    </submittedName>
</protein>
<keyword evidence="1" id="KW-0472">Membrane</keyword>
<dbReference type="EMBL" id="QYRP01000002">
    <property type="protein sequence ID" value="RJS46714.1"/>
    <property type="molecule type" value="Genomic_DNA"/>
</dbReference>
<keyword evidence="1" id="KW-0812">Transmembrane</keyword>
<keyword evidence="3" id="KW-1185">Reference proteome</keyword>
<feature type="transmembrane region" description="Helical" evidence="1">
    <location>
        <begin position="251"/>
        <end position="271"/>
    </location>
</feature>
<feature type="transmembrane region" description="Helical" evidence="1">
    <location>
        <begin position="219"/>
        <end position="239"/>
    </location>
</feature>
<comment type="caution">
    <text evidence="2">The sequence shown here is derived from an EMBL/GenBank/DDBJ whole genome shotgun (WGS) entry which is preliminary data.</text>
</comment>
<evidence type="ECO:0000256" key="1">
    <source>
        <dbReference type="SAM" id="Phobius"/>
    </source>
</evidence>
<organism evidence="2 3">
    <name type="scientific">Nocardioides cavernaquae</name>
    <dbReference type="NCBI Taxonomy" id="2321396"/>
    <lineage>
        <taxon>Bacteria</taxon>
        <taxon>Bacillati</taxon>
        <taxon>Actinomycetota</taxon>
        <taxon>Actinomycetes</taxon>
        <taxon>Propionibacteriales</taxon>
        <taxon>Nocardioidaceae</taxon>
        <taxon>Nocardioides</taxon>
    </lineage>
</organism>
<accession>A0A3A5HFA6</accession>
<evidence type="ECO:0000313" key="3">
    <source>
        <dbReference type="Proteomes" id="UP000276542"/>
    </source>
</evidence>
<dbReference type="Proteomes" id="UP000276542">
    <property type="component" value="Unassembled WGS sequence"/>
</dbReference>
<feature type="transmembrane region" description="Helical" evidence="1">
    <location>
        <begin position="119"/>
        <end position="137"/>
    </location>
</feature>
<feature type="transmembrane region" description="Helical" evidence="1">
    <location>
        <begin position="20"/>
        <end position="39"/>
    </location>
</feature>
<sequence length="394" mass="42308">MTPSMTRRLPAPSVRRAGRIVLMVIAVLYAPLAMSYMWFAFVADAPQWQQAITAAINGAEYTSGAGSISSIRRVDYLDNTWVLLLHTVLGGLALILAVHQLSARRRRRSLVEHRWVGRIYVGLMTISMGAALVFLVRGGTADYLGGNAMYLQLWSLDLSTLASGFIAIWAIRRRDVITHQAWMYLNFAFMMTAPLLRAVWILLAPLFPHHSLLDNVDMGSSMLGVLAPGGAAIAVQLSLRSRHDDAAVRAAASTYVWLLAVAAGSVGLLALRVDQASAVVPAGVLWIPLGCSVAYTASCLCGVRGARRARDAALELRWRWLAWGAAIAPLGVVMVHLASAILWGYPVGMIAALMVGFSGPIAVSFTLVVARIGAPLNFTSPAGPLGHTMRSGRA</sequence>
<dbReference type="Pfam" id="PF10067">
    <property type="entry name" value="DUF2306"/>
    <property type="match status" value="1"/>
</dbReference>
<dbReference type="OrthoDB" id="4698148at2"/>
<proteinExistence type="predicted"/>
<dbReference type="AlphaFoldDB" id="A0A3A5HFA6"/>
<reference evidence="3" key="1">
    <citation type="submission" date="2018-09" db="EMBL/GenBank/DDBJ databases">
        <authorList>
            <person name="Zhu H."/>
        </authorList>
    </citation>
    <scope>NUCLEOTIDE SEQUENCE [LARGE SCALE GENOMIC DNA]</scope>
    <source>
        <strain evidence="3">K1W22B-1</strain>
    </source>
</reference>
<feature type="transmembrane region" description="Helical" evidence="1">
    <location>
        <begin position="283"/>
        <end position="306"/>
    </location>
</feature>
<feature type="transmembrane region" description="Helical" evidence="1">
    <location>
        <begin position="318"/>
        <end position="343"/>
    </location>
</feature>